<evidence type="ECO:0000256" key="2">
    <source>
        <dbReference type="ARBA" id="ARBA00022448"/>
    </source>
</evidence>
<sequence length="381" mass="41467">MQAPPTSLSDLLPPLHRRLADIQSYQLPRLSTFSGPPDMHSELVDELRTDLESIRRQLAIAKELSLYAPQQSEAREVEGIEKEYIRLKSDFRRATVDSKKALASRQSRAHELSLKSDFEPNASTDETTRGGEAKSAAELGIGGDDELQTKTNEVTVALRRTTALMQTELERSVLSVQMLESSTQTMTITQSLYETYSSLLSSSAQLVRALEKADTMDRLIIFAALFFFLCVVGWVIKRRVLDRTVGVVIGGVGKGVGWYLGGSWRLIRMMLSGGGGGSNGHGGLELANQRVGGGMVDGVEEGVPIPQVGEDSAVGGVKLVADYHDVPPPLAPASQPSQMQGMEEINGINAEHRGDNAEVIPNDQGERIVPSWVQNQGRDEL</sequence>
<evidence type="ECO:0000256" key="4">
    <source>
        <dbReference type="ARBA" id="ARBA00022824"/>
    </source>
</evidence>
<dbReference type="EMBL" id="AMKT01000049">
    <property type="protein sequence ID" value="OXG19938.1"/>
    <property type="molecule type" value="Genomic_DNA"/>
</dbReference>
<organism evidence="13 14">
    <name type="scientific">Cryptococcus neoformans Tu259-1</name>
    <dbReference type="NCBI Taxonomy" id="1230072"/>
    <lineage>
        <taxon>Eukaryota</taxon>
        <taxon>Fungi</taxon>
        <taxon>Dikarya</taxon>
        <taxon>Basidiomycota</taxon>
        <taxon>Agaricomycotina</taxon>
        <taxon>Tremellomycetes</taxon>
        <taxon>Tremellales</taxon>
        <taxon>Cryptococcaceae</taxon>
        <taxon>Cryptococcus</taxon>
        <taxon>Cryptococcus neoformans species complex</taxon>
    </lineage>
</organism>
<protein>
    <submittedName>
        <fullName evidence="13">Protein transporter SEC20</fullName>
    </submittedName>
</protein>
<dbReference type="InterPro" id="IPR005606">
    <property type="entry name" value="Sec20"/>
</dbReference>
<evidence type="ECO:0000256" key="1">
    <source>
        <dbReference type="ARBA" id="ARBA00004163"/>
    </source>
</evidence>
<evidence type="ECO:0000313" key="13">
    <source>
        <dbReference type="EMBL" id="OXG19938.1"/>
    </source>
</evidence>
<name>A0A854QFP2_CRYNE</name>
<evidence type="ECO:0000259" key="12">
    <source>
        <dbReference type="Pfam" id="PF03908"/>
    </source>
</evidence>
<proteinExistence type="inferred from homology"/>
<reference evidence="13 14" key="1">
    <citation type="submission" date="2017-06" db="EMBL/GenBank/DDBJ databases">
        <title>Global population genomics of the pathogenic fungus Cryptococcus neoformans var. grubii.</title>
        <authorList>
            <person name="Cuomo C."/>
            <person name="Litvintseva A."/>
            <person name="Chen Y."/>
            <person name="Young S."/>
            <person name="Zeng Q."/>
            <person name="Chapman S."/>
            <person name="Gujja S."/>
            <person name="Saif S."/>
            <person name="Birren B."/>
        </authorList>
    </citation>
    <scope>NUCLEOTIDE SEQUENCE [LARGE SCALE GENOMIC DNA]</scope>
    <source>
        <strain evidence="13 14">Tu259-1</strain>
    </source>
</reference>
<evidence type="ECO:0000256" key="5">
    <source>
        <dbReference type="ARBA" id="ARBA00022892"/>
    </source>
</evidence>
<keyword evidence="2" id="KW-0813">Transport</keyword>
<dbReference type="GO" id="GO:0005789">
    <property type="term" value="C:endoplasmic reticulum membrane"/>
    <property type="evidence" value="ECO:0007669"/>
    <property type="project" value="UniProtKB-SubCell"/>
</dbReference>
<dbReference type="PANTHER" id="PTHR12825:SF0">
    <property type="entry name" value="VESICLE TRANSPORT PROTEIN SEC20"/>
    <property type="match status" value="1"/>
</dbReference>
<keyword evidence="3 11" id="KW-0812">Transmembrane</keyword>
<dbReference type="Pfam" id="PF03908">
    <property type="entry name" value="Sec20"/>
    <property type="match status" value="1"/>
</dbReference>
<keyword evidence="7" id="KW-0175">Coiled coil</keyword>
<feature type="compositionally biased region" description="Basic and acidic residues" evidence="10">
    <location>
        <begin position="108"/>
        <end position="118"/>
    </location>
</feature>
<accession>A0A854QFP2</accession>
<dbReference type="GO" id="GO:0031201">
    <property type="term" value="C:SNARE complex"/>
    <property type="evidence" value="ECO:0007669"/>
    <property type="project" value="TreeGrafter"/>
</dbReference>
<feature type="transmembrane region" description="Helical" evidence="11">
    <location>
        <begin position="219"/>
        <end position="236"/>
    </location>
</feature>
<keyword evidence="8 11" id="KW-0472">Membrane</keyword>
<evidence type="ECO:0000256" key="6">
    <source>
        <dbReference type="ARBA" id="ARBA00022989"/>
    </source>
</evidence>
<evidence type="ECO:0000256" key="8">
    <source>
        <dbReference type="ARBA" id="ARBA00023136"/>
    </source>
</evidence>
<keyword evidence="6 11" id="KW-1133">Transmembrane helix</keyword>
<dbReference type="OrthoDB" id="46868at2759"/>
<feature type="region of interest" description="Disordered" evidence="10">
    <location>
        <begin position="105"/>
        <end position="144"/>
    </location>
</feature>
<gene>
    <name evidence="13" type="ORF">C361_03999</name>
</gene>
<comment type="caution">
    <text evidence="13">The sequence shown here is derived from an EMBL/GenBank/DDBJ whole genome shotgun (WGS) entry which is preliminary data.</text>
</comment>
<evidence type="ECO:0000256" key="9">
    <source>
        <dbReference type="ARBA" id="ARBA00037934"/>
    </source>
</evidence>
<dbReference type="PANTHER" id="PTHR12825">
    <property type="entry name" value="BNIP1-RELATED"/>
    <property type="match status" value="1"/>
</dbReference>
<comment type="subcellular location">
    <subcellularLocation>
        <location evidence="1">Endoplasmic reticulum membrane</location>
        <topology evidence="1">Single-pass type IV membrane protein</topology>
    </subcellularLocation>
</comment>
<evidence type="ECO:0000256" key="7">
    <source>
        <dbReference type="ARBA" id="ARBA00023054"/>
    </source>
</evidence>
<evidence type="ECO:0000313" key="14">
    <source>
        <dbReference type="Proteomes" id="UP000199727"/>
    </source>
</evidence>
<evidence type="ECO:0000256" key="11">
    <source>
        <dbReference type="SAM" id="Phobius"/>
    </source>
</evidence>
<dbReference type="GO" id="GO:0005484">
    <property type="term" value="F:SNAP receptor activity"/>
    <property type="evidence" value="ECO:0007669"/>
    <property type="project" value="InterPro"/>
</dbReference>
<dbReference type="GO" id="GO:0006890">
    <property type="term" value="P:retrograde vesicle-mediated transport, Golgi to endoplasmic reticulum"/>
    <property type="evidence" value="ECO:0007669"/>
    <property type="project" value="InterPro"/>
</dbReference>
<evidence type="ECO:0000256" key="10">
    <source>
        <dbReference type="SAM" id="MobiDB-lite"/>
    </source>
</evidence>
<feature type="region of interest" description="Disordered" evidence="10">
    <location>
        <begin position="355"/>
        <end position="381"/>
    </location>
</feature>
<keyword evidence="5" id="KW-0931">ER-Golgi transport</keyword>
<dbReference type="Proteomes" id="UP000199727">
    <property type="component" value="Unassembled WGS sequence"/>
</dbReference>
<feature type="compositionally biased region" description="Polar residues" evidence="10">
    <location>
        <begin position="372"/>
        <end position="381"/>
    </location>
</feature>
<evidence type="ECO:0000256" key="3">
    <source>
        <dbReference type="ARBA" id="ARBA00022692"/>
    </source>
</evidence>
<dbReference type="AlphaFoldDB" id="A0A854QFP2"/>
<keyword evidence="4" id="KW-0256">Endoplasmic reticulum</keyword>
<comment type="similarity">
    <text evidence="9">Belongs to the SEC20 family.</text>
</comment>
<feature type="domain" description="Sec20 C-terminal" evidence="12">
    <location>
        <begin position="150"/>
        <end position="240"/>
    </location>
</feature>
<dbReference type="InterPro" id="IPR056173">
    <property type="entry name" value="Sec20_C"/>
</dbReference>